<dbReference type="Proteomes" id="UP000288168">
    <property type="component" value="Unassembled WGS sequence"/>
</dbReference>
<protein>
    <submittedName>
        <fullName evidence="2">Uncharacterized protein</fullName>
    </submittedName>
</protein>
<gene>
    <name evidence="2" type="ORF">CEP54_007212</name>
</gene>
<reference evidence="2 3" key="1">
    <citation type="submission" date="2017-06" db="EMBL/GenBank/DDBJ databases">
        <title>Comparative genomic analysis of Ambrosia Fusariam Clade fungi.</title>
        <authorList>
            <person name="Stajich J.E."/>
            <person name="Carrillo J."/>
            <person name="Kijimoto T."/>
            <person name="Eskalen A."/>
            <person name="O'Donnell K."/>
            <person name="Kasson M."/>
        </authorList>
    </citation>
    <scope>NUCLEOTIDE SEQUENCE [LARGE SCALE GENOMIC DNA]</scope>
    <source>
        <strain evidence="2 3">NRRL62584</strain>
    </source>
</reference>
<accession>A0A428Q2R9</accession>
<sequence>MTAFMQCTADTQITLQLSAAVSRLVRTVHLGSDELLRVALSINEQLLAWKEGLPEDMLMETSHHGNIAMALSLYSFYISMIRVHMALIHPRALDDPIRTPQTKPMAQMAWDACTASARAMINIACNLASEPFYQLWGTLCYPLSAVFMLFLAILDDPGSETAQADVDGIGDFVGFLERLGRDGCDVNRLLVGCRKLLDVASFARTIVQEAEHPQDAETIVMLAQLEATRQKLSGVKDWLQLVLGFLSNLPMLREEAEATFSEIFGGDVPEGVYGRFVPDLFKSHTNNFSFDF</sequence>
<comment type="caution">
    <text evidence="2">The sequence shown here is derived from an EMBL/GenBank/DDBJ whole genome shotgun (WGS) entry which is preliminary data.</text>
</comment>
<evidence type="ECO:0000256" key="1">
    <source>
        <dbReference type="SAM" id="Phobius"/>
    </source>
</evidence>
<evidence type="ECO:0000313" key="3">
    <source>
        <dbReference type="Proteomes" id="UP000288168"/>
    </source>
</evidence>
<dbReference type="OrthoDB" id="3266505at2759"/>
<dbReference type="CDD" id="cd12148">
    <property type="entry name" value="fungal_TF_MHR"/>
    <property type="match status" value="1"/>
</dbReference>
<keyword evidence="3" id="KW-1185">Reference proteome</keyword>
<organism evidence="2 3">
    <name type="scientific">Fusarium duplospermum</name>
    <dbReference type="NCBI Taxonomy" id="1325734"/>
    <lineage>
        <taxon>Eukaryota</taxon>
        <taxon>Fungi</taxon>
        <taxon>Dikarya</taxon>
        <taxon>Ascomycota</taxon>
        <taxon>Pezizomycotina</taxon>
        <taxon>Sordariomycetes</taxon>
        <taxon>Hypocreomycetidae</taxon>
        <taxon>Hypocreales</taxon>
        <taxon>Nectriaceae</taxon>
        <taxon>Fusarium</taxon>
        <taxon>Fusarium solani species complex</taxon>
    </lineage>
</organism>
<dbReference type="STRING" id="1325734.A0A428Q2R9"/>
<keyword evidence="1" id="KW-0812">Transmembrane</keyword>
<proteinExistence type="predicted"/>
<feature type="transmembrane region" description="Helical" evidence="1">
    <location>
        <begin position="67"/>
        <end position="88"/>
    </location>
</feature>
<keyword evidence="1" id="KW-1133">Transmembrane helix</keyword>
<dbReference type="AlphaFoldDB" id="A0A428Q2R9"/>
<evidence type="ECO:0000313" key="2">
    <source>
        <dbReference type="EMBL" id="RSL59529.1"/>
    </source>
</evidence>
<dbReference type="EMBL" id="NKCI01000065">
    <property type="protein sequence ID" value="RSL59529.1"/>
    <property type="molecule type" value="Genomic_DNA"/>
</dbReference>
<name>A0A428Q2R9_9HYPO</name>
<keyword evidence="1" id="KW-0472">Membrane</keyword>
<feature type="transmembrane region" description="Helical" evidence="1">
    <location>
        <begin position="135"/>
        <end position="154"/>
    </location>
</feature>